<feature type="repeat" description="Solcar" evidence="9">
    <location>
        <begin position="91"/>
        <end position="190"/>
    </location>
</feature>
<comment type="similarity">
    <text evidence="2 10">Belongs to the mitochondrial carrier (TC 2.A.29) family.</text>
</comment>
<protein>
    <submittedName>
        <fullName evidence="12">Mitochondrial basic amino acids transporter-like</fullName>
    </submittedName>
</protein>
<dbReference type="GeneID" id="106465166"/>
<dbReference type="InterPro" id="IPR018108">
    <property type="entry name" value="MCP_transmembrane"/>
</dbReference>
<feature type="repeat" description="Solcar" evidence="9">
    <location>
        <begin position="2"/>
        <end position="86"/>
    </location>
</feature>
<evidence type="ECO:0000313" key="12">
    <source>
        <dbReference type="RefSeq" id="XP_013780822.1"/>
    </source>
</evidence>
<sequence length="319" mass="34873">MALDFVAGCLGGCAGVLVGHPFDTVKVRLQTQDASKPLYRGTFHCFSSIVKKESIGGLYKGMSSPMCSLAFINAIVFGVQGNVQRSLSDPDSITSHMIAGAAAGTIQSIICSPMELAKTRMQLQGQRAVKTRFLHSTKLLYSYSSPLDCLVKSFRMEGARGIFRGLGCTVLRDAPGFAACFGAYEVLVRFFSDAGNNINTCGLLMAGGLAGTFSWVVTYPMDLVKSRLQADGIFGPRQYKGILDCAVKGYQQEGWRVFTRGLNSTLLRAFPTNAATFLVVSWVIKFYENTNFDFSVDKHAHALLWEKKINRIACVDNYL</sequence>
<keyword evidence="5" id="KW-0677">Repeat</keyword>
<evidence type="ECO:0000256" key="5">
    <source>
        <dbReference type="ARBA" id="ARBA00022737"/>
    </source>
</evidence>
<comment type="subcellular location">
    <subcellularLocation>
        <location evidence="1">Mitochondrion membrane</location>
        <topology evidence="1">Multi-pass membrane protein</topology>
    </subcellularLocation>
</comment>
<dbReference type="PROSITE" id="PS50920">
    <property type="entry name" value="SOLCAR"/>
    <property type="match status" value="3"/>
</dbReference>
<keyword evidence="7" id="KW-0496">Mitochondrion</keyword>
<dbReference type="Gene3D" id="1.50.40.10">
    <property type="entry name" value="Mitochondrial carrier domain"/>
    <property type="match status" value="1"/>
</dbReference>
<keyword evidence="4 9" id="KW-0812">Transmembrane</keyword>
<dbReference type="Pfam" id="PF00153">
    <property type="entry name" value="Mito_carr"/>
    <property type="match status" value="3"/>
</dbReference>
<reference evidence="12" key="1">
    <citation type="submission" date="2025-08" db="UniProtKB">
        <authorList>
            <consortium name="RefSeq"/>
        </authorList>
    </citation>
    <scope>IDENTIFICATION</scope>
    <source>
        <tissue evidence="12">Muscle</tissue>
    </source>
</reference>
<dbReference type="RefSeq" id="XP_013780822.1">
    <property type="nucleotide sequence ID" value="XM_013925368.2"/>
</dbReference>
<name>A0ABM1BFA7_LIMPO</name>
<evidence type="ECO:0000313" key="11">
    <source>
        <dbReference type="Proteomes" id="UP000694941"/>
    </source>
</evidence>
<evidence type="ECO:0000256" key="1">
    <source>
        <dbReference type="ARBA" id="ARBA00004225"/>
    </source>
</evidence>
<evidence type="ECO:0000256" key="8">
    <source>
        <dbReference type="ARBA" id="ARBA00023136"/>
    </source>
</evidence>
<evidence type="ECO:0000256" key="9">
    <source>
        <dbReference type="PROSITE-ProRule" id="PRU00282"/>
    </source>
</evidence>
<evidence type="ECO:0000256" key="7">
    <source>
        <dbReference type="ARBA" id="ARBA00023128"/>
    </source>
</evidence>
<gene>
    <name evidence="12" type="primary">LOC106465166</name>
</gene>
<keyword evidence="8 9" id="KW-0472">Membrane</keyword>
<dbReference type="InterPro" id="IPR023395">
    <property type="entry name" value="MCP_dom_sf"/>
</dbReference>
<evidence type="ECO:0000256" key="2">
    <source>
        <dbReference type="ARBA" id="ARBA00006375"/>
    </source>
</evidence>
<evidence type="ECO:0000256" key="3">
    <source>
        <dbReference type="ARBA" id="ARBA00022448"/>
    </source>
</evidence>
<dbReference type="PRINTS" id="PR00926">
    <property type="entry name" value="MITOCARRIER"/>
</dbReference>
<evidence type="ECO:0000256" key="10">
    <source>
        <dbReference type="RuleBase" id="RU000488"/>
    </source>
</evidence>
<feature type="repeat" description="Solcar" evidence="9">
    <location>
        <begin position="198"/>
        <end position="286"/>
    </location>
</feature>
<keyword evidence="3 10" id="KW-0813">Transport</keyword>
<dbReference type="PANTHER" id="PTHR45624">
    <property type="entry name" value="MITOCHONDRIAL BASIC AMINO ACIDS TRANSPORTER-RELATED"/>
    <property type="match status" value="1"/>
</dbReference>
<proteinExistence type="inferred from homology"/>
<dbReference type="Proteomes" id="UP000694941">
    <property type="component" value="Unplaced"/>
</dbReference>
<evidence type="ECO:0000256" key="6">
    <source>
        <dbReference type="ARBA" id="ARBA00022989"/>
    </source>
</evidence>
<keyword evidence="6" id="KW-1133">Transmembrane helix</keyword>
<organism evidence="11 12">
    <name type="scientific">Limulus polyphemus</name>
    <name type="common">Atlantic horseshoe crab</name>
    <dbReference type="NCBI Taxonomy" id="6850"/>
    <lineage>
        <taxon>Eukaryota</taxon>
        <taxon>Metazoa</taxon>
        <taxon>Ecdysozoa</taxon>
        <taxon>Arthropoda</taxon>
        <taxon>Chelicerata</taxon>
        <taxon>Merostomata</taxon>
        <taxon>Xiphosura</taxon>
        <taxon>Limulidae</taxon>
        <taxon>Limulus</taxon>
    </lineage>
</organism>
<dbReference type="InterPro" id="IPR002067">
    <property type="entry name" value="MCP"/>
</dbReference>
<dbReference type="SUPFAM" id="SSF103506">
    <property type="entry name" value="Mitochondrial carrier"/>
    <property type="match status" value="1"/>
</dbReference>
<keyword evidence="11" id="KW-1185">Reference proteome</keyword>
<dbReference type="InterPro" id="IPR050567">
    <property type="entry name" value="Mitochondrial_Carrier"/>
</dbReference>
<dbReference type="PANTHER" id="PTHR45624:SF61">
    <property type="entry name" value="MITOCHONDRIAL BASIC AMINO ACIDS TRANSPORTER"/>
    <property type="match status" value="1"/>
</dbReference>
<accession>A0ABM1BFA7</accession>
<evidence type="ECO:0000256" key="4">
    <source>
        <dbReference type="ARBA" id="ARBA00022692"/>
    </source>
</evidence>